<dbReference type="EMBL" id="BNCQ01000011">
    <property type="protein sequence ID" value="GIM02411.1"/>
    <property type="molecule type" value="Genomic_DNA"/>
</dbReference>
<gene>
    <name evidence="1" type="ORF">Vretifemale_11184</name>
    <name evidence="2" type="ORF">Vretimale_7285</name>
</gene>
<evidence type="ECO:0000313" key="1">
    <source>
        <dbReference type="EMBL" id="GIL82319.1"/>
    </source>
</evidence>
<evidence type="ECO:0000313" key="3">
    <source>
        <dbReference type="Proteomes" id="UP000747110"/>
    </source>
</evidence>
<dbReference type="PROSITE" id="PS51257">
    <property type="entry name" value="PROKAR_LIPOPROTEIN"/>
    <property type="match status" value="1"/>
</dbReference>
<dbReference type="EMBL" id="BNCP01000023">
    <property type="protein sequence ID" value="GIL82319.1"/>
    <property type="molecule type" value="Genomic_DNA"/>
</dbReference>
<dbReference type="Proteomes" id="UP000722791">
    <property type="component" value="Unassembled WGS sequence"/>
</dbReference>
<accession>A0A8J4FSA7</accession>
<protein>
    <submittedName>
        <fullName evidence="1">Uncharacterized protein</fullName>
    </submittedName>
</protein>
<keyword evidence="3" id="KW-1185">Reference proteome</keyword>
<proteinExistence type="predicted"/>
<evidence type="ECO:0000313" key="2">
    <source>
        <dbReference type="EMBL" id="GIM02411.1"/>
    </source>
</evidence>
<organism evidence="1 3">
    <name type="scientific">Volvox reticuliferus</name>
    <dbReference type="NCBI Taxonomy" id="1737510"/>
    <lineage>
        <taxon>Eukaryota</taxon>
        <taxon>Viridiplantae</taxon>
        <taxon>Chlorophyta</taxon>
        <taxon>core chlorophytes</taxon>
        <taxon>Chlorophyceae</taxon>
        <taxon>CS clade</taxon>
        <taxon>Chlamydomonadales</taxon>
        <taxon>Volvocaceae</taxon>
        <taxon>Volvox</taxon>
    </lineage>
</organism>
<dbReference type="AlphaFoldDB" id="A0A8J4FSA7"/>
<dbReference type="Proteomes" id="UP000747110">
    <property type="component" value="Unassembled WGS sequence"/>
</dbReference>
<comment type="caution">
    <text evidence="1">The sequence shown here is derived from an EMBL/GenBank/DDBJ whole genome shotgun (WGS) entry which is preliminary data.</text>
</comment>
<reference evidence="1" key="1">
    <citation type="journal article" date="2021" name="Proc. Natl. Acad. Sci. U.S.A.">
        <title>Three genomes in the algal genus Volvox reveal the fate of a haploid sex-determining region after a transition to homothallism.</title>
        <authorList>
            <person name="Yamamoto K."/>
            <person name="Hamaji T."/>
            <person name="Kawai-Toyooka H."/>
            <person name="Matsuzaki R."/>
            <person name="Takahashi F."/>
            <person name="Nishimura Y."/>
            <person name="Kawachi M."/>
            <person name="Noguchi H."/>
            <person name="Minakuchi Y."/>
            <person name="Umen J.G."/>
            <person name="Toyoda A."/>
            <person name="Nozaki H."/>
        </authorList>
    </citation>
    <scope>NUCLEOTIDE SEQUENCE</scope>
    <source>
        <strain evidence="2">NIES-3785</strain>
        <strain evidence="1">NIES-3786</strain>
    </source>
</reference>
<name>A0A8J4FSA7_9CHLO</name>
<sequence length="108" mass="11708">MFDDVSRDTGPSVSAVLIPHTHSSSSVYSCWPAGNQSYRVLVVVVVVMVSLSSGPLICRSKTCLLLPDVVEGRPIVVYVCSALWDHILTPTCLIITEMSAIECQSLKQ</sequence>